<dbReference type="AlphaFoldDB" id="A0A162MZ34"/>
<evidence type="ECO:0000259" key="1">
    <source>
        <dbReference type="Pfam" id="PF01370"/>
    </source>
</evidence>
<dbReference type="EMBL" id="LOHZ01000015">
    <property type="protein sequence ID" value="KYO68583.1"/>
    <property type="molecule type" value="Genomic_DNA"/>
</dbReference>
<dbReference type="InterPro" id="IPR001509">
    <property type="entry name" value="Epimerase_deHydtase"/>
</dbReference>
<dbReference type="GO" id="GO:0005737">
    <property type="term" value="C:cytoplasm"/>
    <property type="evidence" value="ECO:0007669"/>
    <property type="project" value="TreeGrafter"/>
</dbReference>
<dbReference type="GO" id="GO:0016853">
    <property type="term" value="F:isomerase activity"/>
    <property type="evidence" value="ECO:0007669"/>
    <property type="project" value="UniProtKB-KW"/>
</dbReference>
<dbReference type="Pfam" id="PF01370">
    <property type="entry name" value="Epimerase"/>
    <property type="match status" value="1"/>
</dbReference>
<keyword evidence="2" id="KW-0413">Isomerase</keyword>
<comment type="caution">
    <text evidence="2">The sequence shown here is derived from an EMBL/GenBank/DDBJ whole genome shotgun (WGS) entry which is preliminary data.</text>
</comment>
<organism evidence="2 3">
    <name type="scientific">Thermovenabulum gondwanense</name>
    <dbReference type="NCBI Taxonomy" id="520767"/>
    <lineage>
        <taxon>Bacteria</taxon>
        <taxon>Bacillati</taxon>
        <taxon>Bacillota</taxon>
        <taxon>Clostridia</taxon>
        <taxon>Thermosediminibacterales</taxon>
        <taxon>Thermosediminibacteraceae</taxon>
        <taxon>Thermovenabulum</taxon>
    </lineage>
</organism>
<dbReference type="InterPro" id="IPR036291">
    <property type="entry name" value="NAD(P)-bd_dom_sf"/>
</dbReference>
<feature type="domain" description="NAD-dependent epimerase/dehydratase" evidence="1">
    <location>
        <begin position="2"/>
        <end position="224"/>
    </location>
</feature>
<sequence>MIIVTGGTGHIGNVLVKKLLEKGHEVRIIVPPYEDLTPVKELDVQIEFADVRDEEKITSCFRNGSAVFHLASRISIFKRDKKVYEINVKGTENVIKACIKNGIKDLIYVSSVHALKEEPAKNIIRESKDFNPNNVIGDYAKSKAIATNLVLKSQNYGLEPVIVHPSGVIGPYDYKISFINKVIIDYINKKHIFSIKGAYNFVDVRDVAQGIILAWEKGKRGENYILSGETISIEQLFSYLEEITGIKKPQFTIDSNTALFFSYFADIYYHISKEKPTFTSYSIYTLKTNSNFSCEKAKKELGYSTRPIKQTVFDTVTWLKEYICN</sequence>
<dbReference type="Proteomes" id="UP000075737">
    <property type="component" value="Unassembled WGS sequence"/>
</dbReference>
<keyword evidence="3" id="KW-1185">Reference proteome</keyword>
<dbReference type="PANTHER" id="PTHR48079">
    <property type="entry name" value="PROTEIN YEEZ"/>
    <property type="match status" value="1"/>
</dbReference>
<dbReference type="SUPFAM" id="SSF51735">
    <property type="entry name" value="NAD(P)-binding Rossmann-fold domains"/>
    <property type="match status" value="1"/>
</dbReference>
<dbReference type="STRING" id="520767.ATZ99_00920"/>
<evidence type="ECO:0000313" key="2">
    <source>
        <dbReference type="EMBL" id="KYO68583.1"/>
    </source>
</evidence>
<dbReference type="PANTHER" id="PTHR48079:SF6">
    <property type="entry name" value="NAD(P)-BINDING DOMAIN-CONTAINING PROTEIN-RELATED"/>
    <property type="match status" value="1"/>
</dbReference>
<accession>A0A162MZ34</accession>
<dbReference type="PATRIC" id="fig|520767.4.peg.95"/>
<dbReference type="GO" id="GO:0004029">
    <property type="term" value="F:aldehyde dehydrogenase (NAD+) activity"/>
    <property type="evidence" value="ECO:0007669"/>
    <property type="project" value="TreeGrafter"/>
</dbReference>
<proteinExistence type="predicted"/>
<reference evidence="2 3" key="1">
    <citation type="submission" date="2015-12" db="EMBL/GenBank/DDBJ databases">
        <title>Draft genome of Thermovenabulum gondwanense isolated from a red thermophilic microbial mat colonisisng an outflow channel of a bore well.</title>
        <authorList>
            <person name="Patel B.K."/>
        </authorList>
    </citation>
    <scope>NUCLEOTIDE SEQUENCE [LARGE SCALE GENOMIC DNA]</scope>
    <source>
        <strain evidence="2 3">R270</strain>
    </source>
</reference>
<evidence type="ECO:0000313" key="3">
    <source>
        <dbReference type="Proteomes" id="UP000075737"/>
    </source>
</evidence>
<dbReference type="OrthoDB" id="9807212at2"/>
<gene>
    <name evidence="2" type="ORF">ATZ99_00920</name>
</gene>
<name>A0A162MZ34_9FIRM</name>
<dbReference type="InterPro" id="IPR051783">
    <property type="entry name" value="NAD(P)-dependent_oxidoreduct"/>
</dbReference>
<dbReference type="RefSeq" id="WP_068747291.1">
    <property type="nucleotide sequence ID" value="NZ_LOHZ01000015.1"/>
</dbReference>
<protein>
    <submittedName>
        <fullName evidence="2">3 beta-hydroxysteroid dehydrogenase/Delta 5--&gt;4-isomerase</fullName>
    </submittedName>
</protein>
<dbReference type="Gene3D" id="3.40.50.720">
    <property type="entry name" value="NAD(P)-binding Rossmann-like Domain"/>
    <property type="match status" value="1"/>
</dbReference>